<reference evidence="2" key="1">
    <citation type="submission" date="2016-11" db="EMBL/GenBank/DDBJ databases">
        <authorList>
            <person name="Varghese N."/>
            <person name="Submissions S."/>
        </authorList>
    </citation>
    <scope>NUCLEOTIDE SEQUENCE [LARGE SCALE GENOMIC DNA]</scope>
    <source>
        <strain evidence="2">DSM 18016</strain>
    </source>
</reference>
<dbReference type="GeneID" id="99065628"/>
<accession>A0A1M6P5T6</accession>
<dbReference type="AlphaFoldDB" id="A0A1M6P5T6"/>
<dbReference type="RefSeq" id="WP_002981082.1">
    <property type="nucleotide sequence ID" value="NZ_FRAM01000001.1"/>
</dbReference>
<dbReference type="STRING" id="216903.SAMN05444371_0875"/>
<organism evidence="1 2">
    <name type="scientific">Epilithonimonas mollis</name>
    <dbReference type="NCBI Taxonomy" id="216903"/>
    <lineage>
        <taxon>Bacteria</taxon>
        <taxon>Pseudomonadati</taxon>
        <taxon>Bacteroidota</taxon>
        <taxon>Flavobacteriia</taxon>
        <taxon>Flavobacteriales</taxon>
        <taxon>Weeksellaceae</taxon>
        <taxon>Chryseobacterium group</taxon>
        <taxon>Epilithonimonas</taxon>
    </lineage>
</organism>
<gene>
    <name evidence="1" type="ORF">SAMN05444371_0875</name>
</gene>
<dbReference type="EMBL" id="FRAM01000001">
    <property type="protein sequence ID" value="SHK03252.1"/>
    <property type="molecule type" value="Genomic_DNA"/>
</dbReference>
<dbReference type="OrthoDB" id="797644at2"/>
<evidence type="ECO:0000313" key="1">
    <source>
        <dbReference type="EMBL" id="SHK03252.1"/>
    </source>
</evidence>
<dbReference type="Proteomes" id="UP000184498">
    <property type="component" value="Unassembled WGS sequence"/>
</dbReference>
<sequence length="114" mass="13166">MGIDKKYIGKVTETNLDDWLHSTGFLFPQNKTQIERFNKLYEDYDFKLKNTGINVKSIIDGSFCVEKESKIISIDTNLSHEIESLKMVARKGQSNISQSVFDKMKQNQKKKKGD</sequence>
<protein>
    <submittedName>
        <fullName evidence="1">Uncharacterized protein</fullName>
    </submittedName>
</protein>
<evidence type="ECO:0000313" key="2">
    <source>
        <dbReference type="Proteomes" id="UP000184498"/>
    </source>
</evidence>
<keyword evidence="2" id="KW-1185">Reference proteome</keyword>
<name>A0A1M6P5T6_9FLAO</name>
<proteinExistence type="predicted"/>